<dbReference type="SUPFAM" id="SSF55021">
    <property type="entry name" value="ACT-like"/>
    <property type="match status" value="1"/>
</dbReference>
<protein>
    <recommendedName>
        <fullName evidence="4">ACT domain-containing protein</fullName>
    </recommendedName>
</protein>
<reference evidence="2" key="2">
    <citation type="submission" date="2013-04" db="UniProtKB">
        <authorList>
            <consortium name="EnsemblPlants"/>
        </authorList>
    </citation>
    <scope>IDENTIFICATION</scope>
</reference>
<evidence type="ECO:0000313" key="3">
    <source>
        <dbReference type="Proteomes" id="UP000006038"/>
    </source>
</evidence>
<reference evidence="2" key="1">
    <citation type="journal article" date="2013" name="Nat. Commun.">
        <title>Whole-genome sequencing of Oryza brachyantha reveals mechanisms underlying Oryza genome evolution.</title>
        <authorList>
            <person name="Chen J."/>
            <person name="Huang Q."/>
            <person name="Gao D."/>
            <person name="Wang J."/>
            <person name="Lang Y."/>
            <person name="Liu T."/>
            <person name="Li B."/>
            <person name="Bai Z."/>
            <person name="Luis Goicoechea J."/>
            <person name="Liang C."/>
            <person name="Chen C."/>
            <person name="Zhang W."/>
            <person name="Sun S."/>
            <person name="Liao Y."/>
            <person name="Zhang X."/>
            <person name="Yang L."/>
            <person name="Song C."/>
            <person name="Wang M."/>
            <person name="Shi J."/>
            <person name="Liu G."/>
            <person name="Liu J."/>
            <person name="Zhou H."/>
            <person name="Zhou W."/>
            <person name="Yu Q."/>
            <person name="An N."/>
            <person name="Chen Y."/>
            <person name="Cai Q."/>
            <person name="Wang B."/>
            <person name="Liu B."/>
            <person name="Min J."/>
            <person name="Huang Y."/>
            <person name="Wu H."/>
            <person name="Li Z."/>
            <person name="Zhang Y."/>
            <person name="Yin Y."/>
            <person name="Song W."/>
            <person name="Jiang J."/>
            <person name="Jackson S.A."/>
            <person name="Wing R.A."/>
            <person name="Wang J."/>
            <person name="Chen M."/>
        </authorList>
    </citation>
    <scope>NUCLEOTIDE SEQUENCE [LARGE SCALE GENOMIC DNA]</scope>
    <source>
        <strain evidence="2">cv. IRGC 101232</strain>
    </source>
</reference>
<dbReference type="STRING" id="4533.J3L0I3"/>
<dbReference type="HOGENOM" id="CLU_1527501_0_0_1"/>
<accession>J3L0I3</accession>
<proteinExistence type="predicted"/>
<dbReference type="Proteomes" id="UP000006038">
    <property type="component" value="Chromosome 1"/>
</dbReference>
<dbReference type="EnsemblPlants" id="OB01G27390.1">
    <property type="protein sequence ID" value="OB01G27390.1"/>
    <property type="gene ID" value="OB01G27390"/>
</dbReference>
<keyword evidence="3" id="KW-1185">Reference proteome</keyword>
<dbReference type="Gramene" id="OB01G27390.1">
    <property type="protein sequence ID" value="OB01G27390.1"/>
    <property type="gene ID" value="OB01G27390"/>
</dbReference>
<dbReference type="AlphaFoldDB" id="J3L0I3"/>
<evidence type="ECO:0000256" key="1">
    <source>
        <dbReference type="SAM" id="MobiDB-lite"/>
    </source>
</evidence>
<evidence type="ECO:0008006" key="4">
    <source>
        <dbReference type="Google" id="ProtNLM"/>
    </source>
</evidence>
<dbReference type="InterPro" id="IPR045865">
    <property type="entry name" value="ACT-like_dom_sf"/>
</dbReference>
<organism evidence="2">
    <name type="scientific">Oryza brachyantha</name>
    <name type="common">malo sina</name>
    <dbReference type="NCBI Taxonomy" id="4533"/>
    <lineage>
        <taxon>Eukaryota</taxon>
        <taxon>Viridiplantae</taxon>
        <taxon>Streptophyta</taxon>
        <taxon>Embryophyta</taxon>
        <taxon>Tracheophyta</taxon>
        <taxon>Spermatophyta</taxon>
        <taxon>Magnoliopsida</taxon>
        <taxon>Liliopsida</taxon>
        <taxon>Poales</taxon>
        <taxon>Poaceae</taxon>
        <taxon>BOP clade</taxon>
        <taxon>Oryzoideae</taxon>
        <taxon>Oryzeae</taxon>
        <taxon>Oryzinae</taxon>
        <taxon>Oryza</taxon>
    </lineage>
</organism>
<feature type="region of interest" description="Disordered" evidence="1">
    <location>
        <begin position="56"/>
        <end position="81"/>
    </location>
</feature>
<name>J3L0I3_ORYBR</name>
<sequence>MARYLDQVHNGGPEPYDVSDHCTCADALNRKETDNITDGCCSRVVRTPTNLHKEQRLVPSPENSINTSARHRRAARQTGPAFGAPFLEQAAAQRASPMAEEDTLALSLVSQRSPGTAVEAEPGALTRVLEVFQRHGVPVLAATVARHGEETAVTVTAAAATHRVLETIKAEIICAV</sequence>
<evidence type="ECO:0000313" key="2">
    <source>
        <dbReference type="EnsemblPlants" id="OB01G27390.1"/>
    </source>
</evidence>